<evidence type="ECO:0000313" key="2">
    <source>
        <dbReference type="Proteomes" id="UP000053780"/>
    </source>
</evidence>
<dbReference type="Proteomes" id="UP000053780">
    <property type="component" value="Unassembled WGS sequence"/>
</dbReference>
<dbReference type="VEuPathDB" id="MicrosporidiaDB:NAPIS_ORF02125"/>
<reference evidence="1 2" key="1">
    <citation type="journal article" date="2013" name="BMC Genomics">
        <title>Genome sequencing and comparative genomics of honey bee microsporidia, Nosema apis reveal novel insights into host-parasite interactions.</title>
        <authorList>
            <person name="Chen Yp."/>
            <person name="Pettis J.S."/>
            <person name="Zhao Y."/>
            <person name="Liu X."/>
            <person name="Tallon L.J."/>
            <person name="Sadzewicz L.D."/>
            <person name="Li R."/>
            <person name="Zheng H."/>
            <person name="Huang S."/>
            <person name="Zhang X."/>
            <person name="Hamilton M.C."/>
            <person name="Pernal S.F."/>
            <person name="Melathopoulos A.P."/>
            <person name="Yan X."/>
            <person name="Evans J.D."/>
        </authorList>
    </citation>
    <scope>NUCLEOTIDE SEQUENCE [LARGE SCALE GENOMIC DNA]</scope>
    <source>
        <strain evidence="1 2">BRL 01</strain>
    </source>
</reference>
<sequence>MQYNKFGMNIGNKDLLHNLLINSVFDIYNSETSSCDSKKQSHHVTTNYGPSVQTNNPILINDPKCFDQNIFPTSCPILKPVNSSVYSPNIPSKASSTYGPCPSTFEASKKSTKSVEEAKNLLNL</sequence>
<gene>
    <name evidence="1" type="ORF">NAPIS_ORF02125</name>
</gene>
<name>T0MGX5_9MICR</name>
<evidence type="ECO:0000313" key="1">
    <source>
        <dbReference type="EMBL" id="EQB60295.1"/>
    </source>
</evidence>
<keyword evidence="2" id="KW-1185">Reference proteome</keyword>
<organism evidence="1 2">
    <name type="scientific">Vairimorpha apis BRL 01</name>
    <dbReference type="NCBI Taxonomy" id="1037528"/>
    <lineage>
        <taxon>Eukaryota</taxon>
        <taxon>Fungi</taxon>
        <taxon>Fungi incertae sedis</taxon>
        <taxon>Microsporidia</taxon>
        <taxon>Nosematidae</taxon>
        <taxon>Vairimorpha</taxon>
    </lineage>
</organism>
<dbReference type="EMBL" id="KE647309">
    <property type="protein sequence ID" value="EQB60295.1"/>
    <property type="molecule type" value="Genomic_DNA"/>
</dbReference>
<proteinExistence type="predicted"/>
<dbReference type="HOGENOM" id="CLU_2004539_0_0_1"/>
<accession>T0MGX5</accession>
<dbReference type="AlphaFoldDB" id="T0MGX5"/>
<protein>
    <submittedName>
        <fullName evidence="1">Uncharacterized protein</fullName>
    </submittedName>
</protein>